<dbReference type="InterPro" id="IPR036873">
    <property type="entry name" value="Rhodanese-like_dom_sf"/>
</dbReference>
<dbReference type="PANTHER" id="PTHR45431">
    <property type="entry name" value="RHODANESE-LIKE DOMAIN-CONTAINING PROTEIN 15, CHLOROPLASTIC"/>
    <property type="match status" value="1"/>
</dbReference>
<reference evidence="5 6" key="1">
    <citation type="journal article" date="2019" name="Int. J. Syst. Evol. Microbiol.">
        <title>Limnobaculum parvum gen. nov., sp. nov., isolated from a freshwater lake.</title>
        <authorList>
            <person name="Baek C."/>
            <person name="Shin S.K."/>
            <person name="Yi H."/>
        </authorList>
    </citation>
    <scope>NUCLEOTIDE SEQUENCE [LARGE SCALE GENOMIC DNA]</scope>
    <source>
        <strain evidence="5 6">HYN0051</strain>
    </source>
</reference>
<dbReference type="PROSITE" id="PS50206">
    <property type="entry name" value="RHODANESE_3"/>
    <property type="match status" value="1"/>
</dbReference>
<name>A0A2Y9U0T8_9GAMM</name>
<feature type="chain" id="PRO_5015975155" evidence="3">
    <location>
        <begin position="20"/>
        <end position="107"/>
    </location>
</feature>
<dbReference type="PANTHER" id="PTHR45431:SF3">
    <property type="entry name" value="RHODANESE-LIKE DOMAIN-CONTAINING PROTEIN 15, CHLOROPLASTIC"/>
    <property type="match status" value="1"/>
</dbReference>
<evidence type="ECO:0000313" key="6">
    <source>
        <dbReference type="Proteomes" id="UP000244908"/>
    </source>
</evidence>
<sequence length="107" mass="11965">MLRSCLMTIMLMFSSYVLSAEHWIDVRIAEQYQAEHIAGAINIPLRQLKEQIASQISNKDDTLHLYCNSGRQSGMAKQLLLELGYTRVLDEGGIGGIDRPKENQNGG</sequence>
<feature type="site" description="May be important for providing the necessary conformational flexibility for enzymatic catalysis" evidence="2">
    <location>
        <position position="93"/>
    </location>
</feature>
<dbReference type="InterPro" id="IPR001763">
    <property type="entry name" value="Rhodanese-like_dom"/>
</dbReference>
<dbReference type="EMBL" id="CP029185">
    <property type="protein sequence ID" value="AWH89565.1"/>
    <property type="molecule type" value="Genomic_DNA"/>
</dbReference>
<evidence type="ECO:0000256" key="1">
    <source>
        <dbReference type="PIRSR" id="PIRSR614323-1"/>
    </source>
</evidence>
<accession>A0A2Y9U0T8</accession>
<dbReference type="Gene3D" id="3.40.250.10">
    <property type="entry name" value="Rhodanese-like domain"/>
    <property type="match status" value="1"/>
</dbReference>
<evidence type="ECO:0000259" key="4">
    <source>
        <dbReference type="PROSITE" id="PS50206"/>
    </source>
</evidence>
<dbReference type="AlphaFoldDB" id="A0A2Y9U0T8"/>
<feature type="domain" description="Rhodanese" evidence="4">
    <location>
        <begin position="24"/>
        <end position="103"/>
    </location>
</feature>
<dbReference type="Pfam" id="PF00581">
    <property type="entry name" value="Rhodanese"/>
    <property type="match status" value="1"/>
</dbReference>
<dbReference type="CDD" id="cd00158">
    <property type="entry name" value="RHOD"/>
    <property type="match status" value="1"/>
</dbReference>
<organism evidence="5 6">
    <name type="scientific">Limnobaculum parvum</name>
    <dbReference type="NCBI Taxonomy" id="2172103"/>
    <lineage>
        <taxon>Bacteria</taxon>
        <taxon>Pseudomonadati</taxon>
        <taxon>Pseudomonadota</taxon>
        <taxon>Gammaproteobacteria</taxon>
        <taxon>Enterobacterales</taxon>
        <taxon>Budviciaceae</taxon>
        <taxon>Limnobaculum</taxon>
    </lineage>
</organism>
<dbReference type="NCBIfam" id="TIGR02981">
    <property type="entry name" value="phageshock_pspE"/>
    <property type="match status" value="1"/>
</dbReference>
<dbReference type="SUPFAM" id="SSF52821">
    <property type="entry name" value="Rhodanese/Cell cycle control phosphatase"/>
    <property type="match status" value="1"/>
</dbReference>
<feature type="active site" description="Cysteine persulfide intermediate" evidence="1">
    <location>
        <position position="67"/>
    </location>
</feature>
<feature type="signal peptide" evidence="3">
    <location>
        <begin position="1"/>
        <end position="19"/>
    </location>
</feature>
<dbReference type="KEGG" id="lpv:HYN51_14025"/>
<dbReference type="InterPro" id="IPR014323">
    <property type="entry name" value="PspE"/>
</dbReference>
<evidence type="ECO:0000256" key="2">
    <source>
        <dbReference type="PIRSR" id="PIRSR614323-2"/>
    </source>
</evidence>
<protein>
    <submittedName>
        <fullName evidence="5">Thiosulfate sulfurtransferase PspE</fullName>
    </submittedName>
</protein>
<keyword evidence="6" id="KW-1185">Reference proteome</keyword>
<keyword evidence="3" id="KW-0732">Signal</keyword>
<gene>
    <name evidence="5" type="ORF">HYN51_14025</name>
</gene>
<dbReference type="GO" id="GO:0016740">
    <property type="term" value="F:transferase activity"/>
    <property type="evidence" value="ECO:0007669"/>
    <property type="project" value="UniProtKB-KW"/>
</dbReference>
<dbReference type="InterPro" id="IPR052367">
    <property type="entry name" value="Thiosulfate_ST/Rhodanese-like"/>
</dbReference>
<dbReference type="Proteomes" id="UP000244908">
    <property type="component" value="Chromosome"/>
</dbReference>
<dbReference type="RefSeq" id="WP_108901609.1">
    <property type="nucleotide sequence ID" value="NZ_CP029185.2"/>
</dbReference>
<dbReference type="NCBIfam" id="NF007627">
    <property type="entry name" value="PRK10287.1"/>
    <property type="match status" value="1"/>
</dbReference>
<evidence type="ECO:0000313" key="5">
    <source>
        <dbReference type="EMBL" id="AWH89565.1"/>
    </source>
</evidence>
<dbReference type="OrthoDB" id="9814704at2"/>
<proteinExistence type="predicted"/>
<evidence type="ECO:0000256" key="3">
    <source>
        <dbReference type="SAM" id="SignalP"/>
    </source>
</evidence>
<dbReference type="SMART" id="SM00450">
    <property type="entry name" value="RHOD"/>
    <property type="match status" value="1"/>
</dbReference>